<accession>A0A3E0D2D8</accession>
<dbReference type="InterPro" id="IPR013538">
    <property type="entry name" value="ASHA1/2-like_C"/>
</dbReference>
<dbReference type="Pfam" id="PF08327">
    <property type="entry name" value="AHSA1"/>
    <property type="match status" value="1"/>
</dbReference>
<reference evidence="3 4" key="1">
    <citation type="submission" date="2018-08" db="EMBL/GenBank/DDBJ databases">
        <title>Genomic Encyclopedia of Archaeal and Bacterial Type Strains, Phase II (KMG-II): from individual species to whole genera.</title>
        <authorList>
            <person name="Goeker M."/>
        </authorList>
    </citation>
    <scope>NUCLEOTIDE SEQUENCE [LARGE SCALE GENOMIC DNA]</scope>
    <source>
        <strain evidence="3 4">DSM 15986</strain>
    </source>
</reference>
<dbReference type="OrthoDB" id="287565at2"/>
<dbReference type="EMBL" id="QUNF01000057">
    <property type="protein sequence ID" value="REG76876.1"/>
    <property type="molecule type" value="Genomic_DNA"/>
</dbReference>
<dbReference type="CDD" id="cd07814">
    <property type="entry name" value="SRPBCC_CalC_Aha1-like"/>
    <property type="match status" value="1"/>
</dbReference>
<feature type="domain" description="Activator of Hsp90 ATPase homologue 1/2-like C-terminal" evidence="2">
    <location>
        <begin position="13"/>
        <end position="136"/>
    </location>
</feature>
<sequence>MENFKKTIILQATDKSVYEALTNSIAKWWTEMFEGSSDKQDETFTIRFGSNVFKTLKVEELIPNAKVVWNVTDSVIDIPELKNKTEWINTKIIWEISRQDSQTEICLTHLGLTPEIECYNICESGWHNFTDSLTDFIKTGIGKPFKV</sequence>
<gene>
    <name evidence="3" type="ORF">C8N25_1573</name>
</gene>
<name>A0A3E0D2D8_9BACT</name>
<keyword evidence="4" id="KW-1185">Reference proteome</keyword>
<dbReference type="Gene3D" id="3.30.530.20">
    <property type="match status" value="1"/>
</dbReference>
<protein>
    <submittedName>
        <fullName evidence="3">Activator of Hsp90 ATPase-like protein</fullName>
    </submittedName>
</protein>
<dbReference type="SUPFAM" id="SSF55961">
    <property type="entry name" value="Bet v1-like"/>
    <property type="match status" value="1"/>
</dbReference>
<dbReference type="Proteomes" id="UP000256405">
    <property type="component" value="Unassembled WGS sequence"/>
</dbReference>
<evidence type="ECO:0000256" key="1">
    <source>
        <dbReference type="ARBA" id="ARBA00006817"/>
    </source>
</evidence>
<evidence type="ECO:0000313" key="4">
    <source>
        <dbReference type="Proteomes" id="UP000256405"/>
    </source>
</evidence>
<organism evidence="3 4">
    <name type="scientific">Algoriphagus antarcticus</name>
    <dbReference type="NCBI Taxonomy" id="238540"/>
    <lineage>
        <taxon>Bacteria</taxon>
        <taxon>Pseudomonadati</taxon>
        <taxon>Bacteroidota</taxon>
        <taxon>Cytophagia</taxon>
        <taxon>Cytophagales</taxon>
        <taxon>Cyclobacteriaceae</taxon>
        <taxon>Algoriphagus</taxon>
    </lineage>
</organism>
<evidence type="ECO:0000259" key="2">
    <source>
        <dbReference type="Pfam" id="PF08327"/>
    </source>
</evidence>
<comment type="similarity">
    <text evidence="1">Belongs to the AHA1 family.</text>
</comment>
<comment type="caution">
    <text evidence="3">The sequence shown here is derived from an EMBL/GenBank/DDBJ whole genome shotgun (WGS) entry which is preliminary data.</text>
</comment>
<proteinExistence type="inferred from homology"/>
<dbReference type="InterPro" id="IPR023393">
    <property type="entry name" value="START-like_dom_sf"/>
</dbReference>
<dbReference type="RefSeq" id="WP_086544152.1">
    <property type="nucleotide sequence ID" value="NZ_MSSW01000124.1"/>
</dbReference>
<dbReference type="AlphaFoldDB" id="A0A3E0D2D8"/>
<evidence type="ECO:0000313" key="3">
    <source>
        <dbReference type="EMBL" id="REG76876.1"/>
    </source>
</evidence>